<sequence>KEENGYKCDYKTKENRDKLVMVQFAADNFNTGNDIHPKQITNRICVELTYYYQSTVKKQNQQEKKPTCYTENSGNETNSSDLEYTKKLKRQQKSRLKQKANYDNTFRSNIIISSLNENIPSPA</sequence>
<evidence type="ECO:0000313" key="2">
    <source>
        <dbReference type="EMBL" id="CAI2191587.1"/>
    </source>
</evidence>
<dbReference type="Proteomes" id="UP001153678">
    <property type="component" value="Unassembled WGS sequence"/>
</dbReference>
<evidence type="ECO:0000256" key="1">
    <source>
        <dbReference type="SAM" id="MobiDB-lite"/>
    </source>
</evidence>
<feature type="compositionally biased region" description="Polar residues" evidence="1">
    <location>
        <begin position="69"/>
        <end position="82"/>
    </location>
</feature>
<comment type="caution">
    <text evidence="2">The sequence shown here is derived from an EMBL/GenBank/DDBJ whole genome shotgun (WGS) entry which is preliminary data.</text>
</comment>
<proteinExistence type="predicted"/>
<keyword evidence="3" id="KW-1185">Reference proteome</keyword>
<accession>A0A9W4T3T8</accession>
<organism evidence="2 3">
    <name type="scientific">Funneliformis geosporum</name>
    <dbReference type="NCBI Taxonomy" id="1117311"/>
    <lineage>
        <taxon>Eukaryota</taxon>
        <taxon>Fungi</taxon>
        <taxon>Fungi incertae sedis</taxon>
        <taxon>Mucoromycota</taxon>
        <taxon>Glomeromycotina</taxon>
        <taxon>Glomeromycetes</taxon>
        <taxon>Glomerales</taxon>
        <taxon>Glomeraceae</taxon>
        <taxon>Funneliformis</taxon>
    </lineage>
</organism>
<feature type="non-terminal residue" evidence="2">
    <location>
        <position position="123"/>
    </location>
</feature>
<feature type="region of interest" description="Disordered" evidence="1">
    <location>
        <begin position="56"/>
        <end position="84"/>
    </location>
</feature>
<name>A0A9W4T3T8_9GLOM</name>
<reference evidence="2" key="1">
    <citation type="submission" date="2022-08" db="EMBL/GenBank/DDBJ databases">
        <authorList>
            <person name="Kallberg Y."/>
            <person name="Tangrot J."/>
            <person name="Rosling A."/>
        </authorList>
    </citation>
    <scope>NUCLEOTIDE SEQUENCE</scope>
    <source>
        <strain evidence="2">Wild A</strain>
    </source>
</reference>
<dbReference type="EMBL" id="CAMKVN010007524">
    <property type="protein sequence ID" value="CAI2191587.1"/>
    <property type="molecule type" value="Genomic_DNA"/>
</dbReference>
<dbReference type="AlphaFoldDB" id="A0A9W4T3T8"/>
<gene>
    <name evidence="2" type="ORF">FWILDA_LOCUS15146</name>
</gene>
<protein>
    <submittedName>
        <fullName evidence="2">902_t:CDS:1</fullName>
    </submittedName>
</protein>
<evidence type="ECO:0000313" key="3">
    <source>
        <dbReference type="Proteomes" id="UP001153678"/>
    </source>
</evidence>